<dbReference type="Gene3D" id="3.90.980.20">
    <property type="match status" value="1"/>
</dbReference>
<feature type="region of interest" description="Disordered" evidence="8">
    <location>
        <begin position="559"/>
        <end position="607"/>
    </location>
</feature>
<feature type="region of interest" description="Disordered" evidence="8">
    <location>
        <begin position="825"/>
        <end position="846"/>
    </location>
</feature>
<dbReference type="PANTHER" id="PTHR12628">
    <property type="entry name" value="POLYCOMB-LIKE TRANSCRIPTION FACTOR"/>
    <property type="match status" value="1"/>
</dbReference>
<dbReference type="AlphaFoldDB" id="A0AAW2I1E8"/>
<dbReference type="Gene3D" id="3.30.40.10">
    <property type="entry name" value="Zinc/RING finger domain, C3HC4 (zinc finger)"/>
    <property type="match status" value="1"/>
</dbReference>
<dbReference type="InterPro" id="IPR011011">
    <property type="entry name" value="Znf_FYVE_PHD"/>
</dbReference>
<dbReference type="InterPro" id="IPR013083">
    <property type="entry name" value="Znf_RING/FYVE/PHD"/>
</dbReference>
<evidence type="ECO:0000256" key="8">
    <source>
        <dbReference type="SAM" id="MobiDB-lite"/>
    </source>
</evidence>
<evidence type="ECO:0000256" key="1">
    <source>
        <dbReference type="ARBA" id="ARBA00004123"/>
    </source>
</evidence>
<name>A0AAW2I1E8_9NEOP</name>
<comment type="caution">
    <text evidence="10">The sequence shown here is derived from an EMBL/GenBank/DDBJ whole genome shotgun (WGS) entry which is preliminary data.</text>
</comment>
<dbReference type="Pfam" id="PF14061">
    <property type="entry name" value="Mtf2_C"/>
    <property type="match status" value="1"/>
</dbReference>
<keyword evidence="6" id="KW-0156">Chromatin regulator</keyword>
<keyword evidence="2" id="KW-0479">Metal-binding</keyword>
<keyword evidence="4" id="KW-0863">Zinc-finger</keyword>
<proteinExistence type="predicted"/>
<evidence type="ECO:0000256" key="4">
    <source>
        <dbReference type="ARBA" id="ARBA00022771"/>
    </source>
</evidence>
<feature type="domain" description="Zinc finger PHD-type" evidence="9">
    <location>
        <begin position="181"/>
        <end position="231"/>
    </location>
</feature>
<dbReference type="EMBL" id="JARGDH010000002">
    <property type="protein sequence ID" value="KAL0276005.1"/>
    <property type="molecule type" value="Genomic_DNA"/>
</dbReference>
<dbReference type="InterPro" id="IPR019786">
    <property type="entry name" value="Zinc_finger_PHD-type_CS"/>
</dbReference>
<feature type="region of interest" description="Disordered" evidence="8">
    <location>
        <begin position="649"/>
        <end position="700"/>
    </location>
</feature>
<feature type="compositionally biased region" description="Polar residues" evidence="8">
    <location>
        <begin position="572"/>
        <end position="584"/>
    </location>
</feature>
<dbReference type="GO" id="GO:0045814">
    <property type="term" value="P:negative regulation of gene expression, epigenetic"/>
    <property type="evidence" value="ECO:0007669"/>
    <property type="project" value="TreeGrafter"/>
</dbReference>
<evidence type="ECO:0000256" key="2">
    <source>
        <dbReference type="ARBA" id="ARBA00022723"/>
    </source>
</evidence>
<feature type="domain" description="Zinc finger PHD-type" evidence="9">
    <location>
        <begin position="81"/>
        <end position="128"/>
    </location>
</feature>
<dbReference type="SMART" id="SM00249">
    <property type="entry name" value="PHD"/>
    <property type="match status" value="2"/>
</dbReference>
<dbReference type="PROSITE" id="PS01359">
    <property type="entry name" value="ZF_PHD_1"/>
    <property type="match status" value="1"/>
</dbReference>
<keyword evidence="3" id="KW-0677">Repeat</keyword>
<sequence length="900" mass="103040">MMDSEKPSEPDSTTLEKDVRQEFRKDEDVLCLNNKDGCFYLGTIVQVDTIYKKCLVEFLDNTKTWSSFKDLKSFAPQESDICYICKKSQSKSDNKIIVCKCGRACHQHCHEPVIENSDTTDWKCKICEPTIKRKDEKLTKRISSNKSVAQDGPPTSVSQLPYNPDTLTWDTHHRVNQERRYCYCGEDGCWNTKMLQCRRCRQWFHSRCTPSVTQPVFCGDRFYVFVCSLCNYGKEYSRRLALKWPDLVHLVLYNLTLIHQTKYYELEKSILPYLNEHWDEFNLPPSIAKATLEERRNNVLDALITCEKRFKCGREIKKRANIWGLRFRGAPKSPPLSLPPRGPIDDNVLKVYCKKYFMTAEAEFKPLQNGYINSSQTGSRQFSEKSEQKIVPPLVINVPKPYSTTMTYTVSDKDVTTKLNDNLTTDSKVISSTEYHGRGLVKRSTPFPPQDQANNLDTRFRSHAIRKARRLLNKNMKRKKKTVQTSVPSPKASSDSSDEKNSVVSQKKFSDSFDEFVQLNNNKMHLRKRISQPEIRKRPQRNLLEARLNSTESKLYNPFVSVDSSEMRKSRTASQDNNRKSLSGESAAKKAKPLKGKSNNEKLKGGKTKYVQKSIYESFNVKLEEKPKLELVPVASKFKFKDSDSGEVRNVKTEKGSGRWELERGHGESDLGVDSTDDETSSRGTLEPFIPTPKDFEGQNNPFRSVTELINTAAGVAPATTPPITLPLPLKTVIPHIDPPRLKKRQLSEKDIIIDRNGQVKRRRRHRKNLNGLIQRTLTHGTAAKSAQIVPSRNTKKHWPEKQTLQPLANNCIDYNARQLRNRDSLKAGEKQPTPTKPASVKCSPSKESATLTEDLESSVKYFFGTASRIANGEKYEIRAKRITFDGRLQCIIDWKSYPT</sequence>
<feature type="region of interest" description="Disordered" evidence="8">
    <location>
        <begin position="473"/>
        <end position="505"/>
    </location>
</feature>
<evidence type="ECO:0000313" key="10">
    <source>
        <dbReference type="EMBL" id="KAL0276004.1"/>
    </source>
</evidence>
<organism evidence="10">
    <name type="scientific">Menopon gallinae</name>
    <name type="common">poultry shaft louse</name>
    <dbReference type="NCBI Taxonomy" id="328185"/>
    <lineage>
        <taxon>Eukaryota</taxon>
        <taxon>Metazoa</taxon>
        <taxon>Ecdysozoa</taxon>
        <taxon>Arthropoda</taxon>
        <taxon>Hexapoda</taxon>
        <taxon>Insecta</taxon>
        <taxon>Pterygota</taxon>
        <taxon>Neoptera</taxon>
        <taxon>Paraneoptera</taxon>
        <taxon>Psocodea</taxon>
        <taxon>Troctomorpha</taxon>
        <taxon>Phthiraptera</taxon>
        <taxon>Amblycera</taxon>
        <taxon>Menoponidae</taxon>
        <taxon>Menopon</taxon>
    </lineage>
</organism>
<evidence type="ECO:0000256" key="7">
    <source>
        <dbReference type="ARBA" id="ARBA00023242"/>
    </source>
</evidence>
<keyword evidence="5" id="KW-0862">Zinc</keyword>
<evidence type="ECO:0000256" key="3">
    <source>
        <dbReference type="ARBA" id="ARBA00022737"/>
    </source>
</evidence>
<comment type="subcellular location">
    <subcellularLocation>
        <location evidence="1">Nucleus</location>
    </subcellularLocation>
</comment>
<accession>A0AAW2I1E8</accession>
<dbReference type="EMBL" id="JARGDH010000002">
    <property type="protein sequence ID" value="KAL0276004.1"/>
    <property type="molecule type" value="Genomic_DNA"/>
</dbReference>
<feature type="compositionally biased region" description="Basic residues" evidence="8">
    <location>
        <begin position="473"/>
        <end position="482"/>
    </location>
</feature>
<dbReference type="InterPro" id="IPR001965">
    <property type="entry name" value="Znf_PHD"/>
</dbReference>
<feature type="region of interest" description="Disordered" evidence="8">
    <location>
        <begin position="440"/>
        <end position="459"/>
    </location>
</feature>
<gene>
    <name evidence="10" type="ORF">PYX00_003692</name>
</gene>
<dbReference type="PANTHER" id="PTHR12628:SF21">
    <property type="entry name" value="PHD-TYPE DOMAIN-CONTAINING PROTEIN"/>
    <property type="match status" value="1"/>
</dbReference>
<evidence type="ECO:0000256" key="5">
    <source>
        <dbReference type="ARBA" id="ARBA00022833"/>
    </source>
</evidence>
<dbReference type="GO" id="GO:0008270">
    <property type="term" value="F:zinc ion binding"/>
    <property type="evidence" value="ECO:0007669"/>
    <property type="project" value="UniProtKB-KW"/>
</dbReference>
<feature type="compositionally biased region" description="Low complexity" evidence="8">
    <location>
        <begin position="486"/>
        <end position="495"/>
    </location>
</feature>
<dbReference type="GO" id="GO:0003677">
    <property type="term" value="F:DNA binding"/>
    <property type="evidence" value="ECO:0007669"/>
    <property type="project" value="TreeGrafter"/>
</dbReference>
<dbReference type="SUPFAM" id="SSF57903">
    <property type="entry name" value="FYVE/PHD zinc finger"/>
    <property type="match status" value="2"/>
</dbReference>
<protein>
    <recommendedName>
        <fullName evidence="9">Zinc finger PHD-type domain-containing protein</fullName>
    </recommendedName>
</protein>
<dbReference type="GO" id="GO:0005634">
    <property type="term" value="C:nucleus"/>
    <property type="evidence" value="ECO:0007669"/>
    <property type="project" value="UniProtKB-SubCell"/>
</dbReference>
<feature type="region of interest" description="Disordered" evidence="8">
    <location>
        <begin position="142"/>
        <end position="162"/>
    </location>
</feature>
<dbReference type="Gene3D" id="2.30.30.140">
    <property type="match status" value="1"/>
</dbReference>
<feature type="compositionally biased region" description="Basic and acidic residues" evidence="8">
    <location>
        <begin position="649"/>
        <end position="669"/>
    </location>
</feature>
<dbReference type="InterPro" id="IPR025894">
    <property type="entry name" value="Mtf2_C_dom"/>
</dbReference>
<reference evidence="10" key="1">
    <citation type="journal article" date="2024" name="Gigascience">
        <title>Chromosome-level genome of the poultry shaft louse Menopon gallinae provides insight into the host-switching and adaptive evolution of parasitic lice.</title>
        <authorList>
            <person name="Xu Y."/>
            <person name="Ma L."/>
            <person name="Liu S."/>
            <person name="Liang Y."/>
            <person name="Liu Q."/>
            <person name="He Z."/>
            <person name="Tian L."/>
            <person name="Duan Y."/>
            <person name="Cai W."/>
            <person name="Li H."/>
            <person name="Song F."/>
        </authorList>
    </citation>
    <scope>NUCLEOTIDE SEQUENCE</scope>
    <source>
        <strain evidence="10">Cailab_2023a</strain>
    </source>
</reference>
<dbReference type="GO" id="GO:0003682">
    <property type="term" value="F:chromatin binding"/>
    <property type="evidence" value="ECO:0007669"/>
    <property type="project" value="TreeGrafter"/>
</dbReference>
<evidence type="ECO:0000256" key="6">
    <source>
        <dbReference type="ARBA" id="ARBA00022853"/>
    </source>
</evidence>
<keyword evidence="7" id="KW-0539">Nucleus</keyword>
<evidence type="ECO:0000259" key="9">
    <source>
        <dbReference type="SMART" id="SM00249"/>
    </source>
</evidence>